<dbReference type="PROSITE" id="PS50330">
    <property type="entry name" value="UIM"/>
    <property type="match status" value="1"/>
</dbReference>
<feature type="compositionally biased region" description="Basic and acidic residues" evidence="3">
    <location>
        <begin position="271"/>
        <end position="280"/>
    </location>
</feature>
<dbReference type="InterPro" id="IPR003903">
    <property type="entry name" value="UIM_dom"/>
</dbReference>
<keyword evidence="2" id="KW-0647">Proteasome</keyword>
<dbReference type="InterPro" id="IPR027040">
    <property type="entry name" value="PSMD4"/>
</dbReference>
<reference evidence="5" key="1">
    <citation type="submission" date="2014-02" db="EMBL/GenBank/DDBJ databases">
        <authorList>
            <person name="Genoscope - CEA"/>
        </authorList>
    </citation>
    <scope>NUCLEOTIDE SEQUENCE</scope>
    <source>
        <strain evidence="5">LS3</strain>
    </source>
</reference>
<feature type="compositionally biased region" description="Basic and acidic residues" evidence="3">
    <location>
        <begin position="236"/>
        <end position="261"/>
    </location>
</feature>
<dbReference type="InterPro" id="IPR002035">
    <property type="entry name" value="VWF_A"/>
</dbReference>
<name>A0A060T736_BLAAD</name>
<dbReference type="SMART" id="SM00327">
    <property type="entry name" value="VWA"/>
    <property type="match status" value="1"/>
</dbReference>
<dbReference type="CDD" id="cd01452">
    <property type="entry name" value="VWA_26S_proteasome_subunit"/>
    <property type="match status" value="1"/>
</dbReference>
<comment type="similarity">
    <text evidence="1">Belongs to the proteasome subunit S5A family.</text>
</comment>
<dbReference type="InterPro" id="IPR036465">
    <property type="entry name" value="vWFA_dom_sf"/>
</dbReference>
<evidence type="ECO:0000259" key="4">
    <source>
        <dbReference type="PROSITE" id="PS50234"/>
    </source>
</evidence>
<dbReference type="GO" id="GO:0005634">
    <property type="term" value="C:nucleus"/>
    <property type="evidence" value="ECO:0007669"/>
    <property type="project" value="TreeGrafter"/>
</dbReference>
<dbReference type="PANTHER" id="PTHR10223">
    <property type="entry name" value="26S PROTEASOME NON-ATPASE REGULATORY SUBUNIT 4"/>
    <property type="match status" value="1"/>
</dbReference>
<dbReference type="GO" id="GO:0005829">
    <property type="term" value="C:cytosol"/>
    <property type="evidence" value="ECO:0007669"/>
    <property type="project" value="TreeGrafter"/>
</dbReference>
<accession>A0A060T736</accession>
<reference evidence="5" key="2">
    <citation type="submission" date="2014-06" db="EMBL/GenBank/DDBJ databases">
        <title>The complete genome of Blastobotrys (Arxula) adeninivorans LS3 - a yeast of biotechnological interest.</title>
        <authorList>
            <person name="Kunze G."/>
            <person name="Gaillardin C."/>
            <person name="Czernicka M."/>
            <person name="Durrens P."/>
            <person name="Martin T."/>
            <person name="Boer E."/>
            <person name="Gabaldon T."/>
            <person name="Cruz J."/>
            <person name="Talla E."/>
            <person name="Marck C."/>
            <person name="Goffeau A."/>
            <person name="Barbe V."/>
            <person name="Baret P."/>
            <person name="Baronian K."/>
            <person name="Beier S."/>
            <person name="Bleykasten C."/>
            <person name="Bode R."/>
            <person name="Casaregola S."/>
            <person name="Despons L."/>
            <person name="Fairhead C."/>
            <person name="Giersberg M."/>
            <person name="Gierski P."/>
            <person name="Hahnel U."/>
            <person name="Hartmann A."/>
            <person name="Jankowska D."/>
            <person name="Jubin C."/>
            <person name="Jung P."/>
            <person name="Lafontaine I."/>
            <person name="Leh-Louis V."/>
            <person name="Lemaire M."/>
            <person name="Marcet-Houben M."/>
            <person name="Mascher M."/>
            <person name="Morel G."/>
            <person name="Richard G.-F."/>
            <person name="Riechen J."/>
            <person name="Sacerdot C."/>
            <person name="Sarkar A."/>
            <person name="Savel G."/>
            <person name="Schacherer J."/>
            <person name="Sherman D."/>
            <person name="Straub M.-L."/>
            <person name="Stein N."/>
            <person name="Thierry A."/>
            <person name="Trautwein-Schult A."/>
            <person name="Westhof E."/>
            <person name="Worch S."/>
            <person name="Dujon B."/>
            <person name="Souciet J.-L."/>
            <person name="Wincker P."/>
            <person name="Scholz U."/>
            <person name="Neuveglise N."/>
        </authorList>
    </citation>
    <scope>NUCLEOTIDE SEQUENCE</scope>
    <source>
        <strain evidence="5">LS3</strain>
    </source>
</reference>
<dbReference type="Gene3D" id="1.10.287.3990">
    <property type="match status" value="1"/>
</dbReference>
<dbReference type="AlphaFoldDB" id="A0A060T736"/>
<feature type="domain" description="VWFA" evidence="4">
    <location>
        <begin position="5"/>
        <end position="187"/>
    </location>
</feature>
<evidence type="ECO:0000313" key="5">
    <source>
        <dbReference type="EMBL" id="CDP36950.1"/>
    </source>
</evidence>
<dbReference type="FunFam" id="3.40.50.410:FF:000005">
    <property type="entry name" value="26S proteasome non-ATPase regulatory subunit 4"/>
    <property type="match status" value="1"/>
</dbReference>
<dbReference type="PANTHER" id="PTHR10223:SF0">
    <property type="entry name" value="26S PROTEASOME NON-ATPASE REGULATORY SUBUNIT 4"/>
    <property type="match status" value="1"/>
</dbReference>
<dbReference type="PhylomeDB" id="A0A060T736"/>
<gene>
    <name evidence="5" type="ORF">GNLVRS02_ARAD1D00330g</name>
</gene>
<sequence length="291" mass="30966">MGLEATMIILDNSEYTRNGDYTPTRFEAQLDAVHLIFSSKTQSNPESMVGLMTMGGNGPEVLATLTSDFGRILVGCNQTSIHGSTHLATGIQIAALALKHRQNKVLRQRIIAFVGSPITDDTKDLVRLAKKMKKNNIAVDFVNFGQEAENTEKLEKFIEGVNSGDNSHLVTVPPGPHILSDVLTSSAIINEDGGGVGGAGAGAGSGAVGGSGGGDGFDLGVDPSIDPELALALRMSLEDEMARQEKEKQEKENKDKEKPETIAEESGDQAQGDKGDKKDDDDNNPNKMETE</sequence>
<dbReference type="GO" id="GO:0008540">
    <property type="term" value="C:proteasome regulatory particle, base subcomplex"/>
    <property type="evidence" value="ECO:0007669"/>
    <property type="project" value="TreeGrafter"/>
</dbReference>
<organism evidence="5">
    <name type="scientific">Blastobotrys adeninivorans</name>
    <name type="common">Yeast</name>
    <name type="synonym">Arxula adeninivorans</name>
    <dbReference type="NCBI Taxonomy" id="409370"/>
    <lineage>
        <taxon>Eukaryota</taxon>
        <taxon>Fungi</taxon>
        <taxon>Dikarya</taxon>
        <taxon>Ascomycota</taxon>
        <taxon>Saccharomycotina</taxon>
        <taxon>Dipodascomycetes</taxon>
        <taxon>Dipodascales</taxon>
        <taxon>Trichomonascaceae</taxon>
        <taxon>Blastobotrys</taxon>
    </lineage>
</organism>
<feature type="region of interest" description="Disordered" evidence="3">
    <location>
        <begin position="235"/>
        <end position="291"/>
    </location>
</feature>
<dbReference type="GO" id="GO:0043161">
    <property type="term" value="P:proteasome-mediated ubiquitin-dependent protein catabolic process"/>
    <property type="evidence" value="ECO:0007669"/>
    <property type="project" value="TreeGrafter"/>
</dbReference>
<evidence type="ECO:0000256" key="1">
    <source>
        <dbReference type="ARBA" id="ARBA00005574"/>
    </source>
</evidence>
<dbReference type="GO" id="GO:0036435">
    <property type="term" value="F:K48-linked polyubiquitin modification-dependent protein binding"/>
    <property type="evidence" value="ECO:0007669"/>
    <property type="project" value="UniProtKB-ARBA"/>
</dbReference>
<dbReference type="EMBL" id="HG937694">
    <property type="protein sequence ID" value="CDP36950.1"/>
    <property type="molecule type" value="Genomic_DNA"/>
</dbReference>
<proteinExistence type="inferred from homology"/>
<dbReference type="SUPFAM" id="SSF53300">
    <property type="entry name" value="vWA-like"/>
    <property type="match status" value="1"/>
</dbReference>
<dbReference type="Pfam" id="PF13519">
    <property type="entry name" value="VWA_2"/>
    <property type="match status" value="1"/>
</dbReference>
<protein>
    <submittedName>
        <fullName evidence="5">ARAD1D00330p</fullName>
    </submittedName>
</protein>
<dbReference type="PROSITE" id="PS50234">
    <property type="entry name" value="VWFA"/>
    <property type="match status" value="1"/>
</dbReference>
<dbReference type="Gene3D" id="3.40.50.410">
    <property type="entry name" value="von Willebrand factor, type A domain"/>
    <property type="match status" value="1"/>
</dbReference>
<evidence type="ECO:0000256" key="2">
    <source>
        <dbReference type="ARBA" id="ARBA00022942"/>
    </source>
</evidence>
<evidence type="ECO:0000256" key="3">
    <source>
        <dbReference type="SAM" id="MobiDB-lite"/>
    </source>
</evidence>